<evidence type="ECO:0000313" key="4">
    <source>
        <dbReference type="RefSeq" id="XP_013380723.1"/>
    </source>
</evidence>
<keyword evidence="2" id="KW-0732">Signal</keyword>
<proteinExistence type="predicted"/>
<dbReference type="Proteomes" id="UP000085678">
    <property type="component" value="Unplaced"/>
</dbReference>
<keyword evidence="3" id="KW-1185">Reference proteome</keyword>
<dbReference type="KEGG" id="lak:106151848"/>
<organism evidence="3 4">
    <name type="scientific">Lingula anatina</name>
    <name type="common">Brachiopod</name>
    <name type="synonym">Lingula unguis</name>
    <dbReference type="NCBI Taxonomy" id="7574"/>
    <lineage>
        <taxon>Eukaryota</taxon>
        <taxon>Metazoa</taxon>
        <taxon>Spiralia</taxon>
        <taxon>Lophotrochozoa</taxon>
        <taxon>Brachiopoda</taxon>
        <taxon>Linguliformea</taxon>
        <taxon>Lingulata</taxon>
        <taxon>Lingulida</taxon>
        <taxon>Linguloidea</taxon>
        <taxon>Lingulidae</taxon>
        <taxon>Lingula</taxon>
    </lineage>
</organism>
<feature type="signal peptide" evidence="2">
    <location>
        <begin position="1"/>
        <end position="23"/>
    </location>
</feature>
<evidence type="ECO:0000256" key="2">
    <source>
        <dbReference type="SAM" id="SignalP"/>
    </source>
</evidence>
<dbReference type="InParanoid" id="A0A1S3H3Z2"/>
<evidence type="ECO:0000256" key="1">
    <source>
        <dbReference type="SAM" id="MobiDB-lite"/>
    </source>
</evidence>
<reference evidence="4" key="1">
    <citation type="submission" date="2025-08" db="UniProtKB">
        <authorList>
            <consortium name="RefSeq"/>
        </authorList>
    </citation>
    <scope>IDENTIFICATION</scope>
    <source>
        <tissue evidence="4">Gonads</tissue>
    </source>
</reference>
<dbReference type="STRING" id="7574.A0A1S3H3Z2"/>
<dbReference type="GeneID" id="106151848"/>
<sequence length="158" mass="16467">MFVLLVNLFYVCVTLVPPTAVTASSDCSKLYFYDTATVTTITTTSESDCVTACFTVFPIFTGCCGIEACANRCTCYVLLTPSPCSICTATTTASSTTTELTTEPATTESTIADSTTTESTTTAPTTTESTTTAPTTTESTTTAPTTTELALKQVNNGK</sequence>
<name>A0A1S3H3Z2_LINAN</name>
<accession>A0A1S3H3Z2</accession>
<feature type="region of interest" description="Disordered" evidence="1">
    <location>
        <begin position="98"/>
        <end position="148"/>
    </location>
</feature>
<gene>
    <name evidence="4" type="primary">LOC106151848</name>
</gene>
<evidence type="ECO:0000313" key="3">
    <source>
        <dbReference type="Proteomes" id="UP000085678"/>
    </source>
</evidence>
<dbReference type="RefSeq" id="XP_013380723.1">
    <property type="nucleotide sequence ID" value="XM_013525269.1"/>
</dbReference>
<feature type="chain" id="PRO_5010171631" evidence="2">
    <location>
        <begin position="24"/>
        <end position="158"/>
    </location>
</feature>
<dbReference type="AlphaFoldDB" id="A0A1S3H3Z2"/>
<protein>
    <submittedName>
        <fullName evidence="4">Salivary glue protein Sgs-3</fullName>
    </submittedName>
</protein>